<organism evidence="1 2">
    <name type="scientific">Anoxybacillus flavithermus</name>
    <dbReference type="NCBI Taxonomy" id="33934"/>
    <lineage>
        <taxon>Bacteria</taxon>
        <taxon>Bacillati</taxon>
        <taxon>Bacillota</taxon>
        <taxon>Bacilli</taxon>
        <taxon>Bacillales</taxon>
        <taxon>Anoxybacillaceae</taxon>
        <taxon>Anoxybacillus</taxon>
    </lineage>
</organism>
<reference evidence="1 2" key="1">
    <citation type="submission" date="2017-10" db="EMBL/GenBank/DDBJ databases">
        <title>Draft genome sequence of Anoxybacillus flavithermus KU2-6-11 from caldera Uzon (Russia:Kamchtka).</title>
        <authorList>
            <person name="Korzhuk A.V."/>
            <person name="Rozanov A.S."/>
            <person name="Bryanskaya A.V."/>
            <person name="Peltek S.E."/>
        </authorList>
    </citation>
    <scope>NUCLEOTIDE SEQUENCE [LARGE SCALE GENOMIC DNA]</scope>
    <source>
        <strain evidence="1 2">KU2-6_11</strain>
    </source>
</reference>
<evidence type="ECO:0000313" key="2">
    <source>
        <dbReference type="Proteomes" id="UP000230559"/>
    </source>
</evidence>
<dbReference type="AlphaFoldDB" id="A0A2G5RQ48"/>
<proteinExistence type="predicted"/>
<dbReference type="Proteomes" id="UP000230559">
    <property type="component" value="Unassembled WGS sequence"/>
</dbReference>
<protein>
    <submittedName>
        <fullName evidence="1">Uncharacterized protein</fullName>
    </submittedName>
</protein>
<name>A0A2G5RQ48_9BACL</name>
<accession>A0A2G5RQ48</accession>
<evidence type="ECO:0000313" key="1">
    <source>
        <dbReference type="EMBL" id="PIC04895.1"/>
    </source>
</evidence>
<comment type="caution">
    <text evidence="1">The sequence shown here is derived from an EMBL/GenBank/DDBJ whole genome shotgun (WGS) entry which is preliminary data.</text>
</comment>
<gene>
    <name evidence="1" type="ORF">CS060_07130</name>
</gene>
<feature type="non-terminal residue" evidence="1">
    <location>
        <position position="1"/>
    </location>
</feature>
<dbReference type="RefSeq" id="WP_218963482.1">
    <property type="nucleotide sequence ID" value="NZ_PEDM01000012.1"/>
</dbReference>
<dbReference type="EMBL" id="PEDM01000012">
    <property type="protein sequence ID" value="PIC04895.1"/>
    <property type="molecule type" value="Genomic_DNA"/>
</dbReference>
<sequence length="67" mass="7647">LGTPPAFVLSQDQTLHRKFISLAFTLLFCSVFKEHQAQDISYKSTLLLSTLFCKKNKMTWTIAIVIL</sequence>